<feature type="region of interest" description="Disordered" evidence="1">
    <location>
        <begin position="77"/>
        <end position="110"/>
    </location>
</feature>
<proteinExistence type="predicted"/>
<keyword evidence="3" id="KW-1185">Reference proteome</keyword>
<evidence type="ECO:0000313" key="3">
    <source>
        <dbReference type="Proteomes" id="UP000276834"/>
    </source>
</evidence>
<evidence type="ECO:0000313" key="2">
    <source>
        <dbReference type="EMBL" id="RLV76691.1"/>
    </source>
</evidence>
<evidence type="ECO:0000256" key="1">
    <source>
        <dbReference type="SAM" id="MobiDB-lite"/>
    </source>
</evidence>
<accession>A0A3L8RAS8</accession>
<protein>
    <submittedName>
        <fullName evidence="2">Uncharacterized protein</fullName>
    </submittedName>
</protein>
<name>A0A3L8RAS8_CHLGU</name>
<comment type="caution">
    <text evidence="2">The sequence shown here is derived from an EMBL/GenBank/DDBJ whole genome shotgun (WGS) entry which is preliminary data.</text>
</comment>
<dbReference type="AlphaFoldDB" id="A0A3L8RAS8"/>
<dbReference type="Proteomes" id="UP000276834">
    <property type="component" value="Unassembled WGS sequence"/>
</dbReference>
<sequence>MWDKEPSASPRLPREPRASSIACLSSLIPGMPVDALHCISGLGFGKGPYLPAPQEEDEDNLLSPETCYECKINGYPKRGRQRRSVNGTERHQVRNPGHPAGDGARLDLQE</sequence>
<dbReference type="EMBL" id="QUSF01000433">
    <property type="protein sequence ID" value="RLV76691.1"/>
    <property type="molecule type" value="Genomic_DNA"/>
</dbReference>
<dbReference type="OrthoDB" id="446173at2759"/>
<gene>
    <name evidence="2" type="ORF">DV515_00016720</name>
</gene>
<reference evidence="2 3" key="1">
    <citation type="journal article" date="2018" name="Proc. R. Soc. B">
        <title>A non-coding region near Follistatin controls head colour polymorphism in the Gouldian finch.</title>
        <authorList>
            <person name="Toomey M.B."/>
            <person name="Marques C.I."/>
            <person name="Andrade P."/>
            <person name="Araujo P.M."/>
            <person name="Sabatino S."/>
            <person name="Gazda M.A."/>
            <person name="Afonso S."/>
            <person name="Lopes R.J."/>
            <person name="Corbo J.C."/>
            <person name="Carneiro M."/>
        </authorList>
    </citation>
    <scope>NUCLEOTIDE SEQUENCE [LARGE SCALE GENOMIC DNA]</scope>
    <source>
        <strain evidence="2">Red01</strain>
        <tissue evidence="2">Muscle</tissue>
    </source>
</reference>
<organism evidence="2 3">
    <name type="scientific">Chloebia gouldiae</name>
    <name type="common">Gouldian finch</name>
    <name type="synonym">Erythrura gouldiae</name>
    <dbReference type="NCBI Taxonomy" id="44316"/>
    <lineage>
        <taxon>Eukaryota</taxon>
        <taxon>Metazoa</taxon>
        <taxon>Chordata</taxon>
        <taxon>Craniata</taxon>
        <taxon>Vertebrata</taxon>
        <taxon>Euteleostomi</taxon>
        <taxon>Archelosauria</taxon>
        <taxon>Archosauria</taxon>
        <taxon>Dinosauria</taxon>
        <taxon>Saurischia</taxon>
        <taxon>Theropoda</taxon>
        <taxon>Coelurosauria</taxon>
        <taxon>Aves</taxon>
        <taxon>Neognathae</taxon>
        <taxon>Neoaves</taxon>
        <taxon>Telluraves</taxon>
        <taxon>Australaves</taxon>
        <taxon>Passeriformes</taxon>
        <taxon>Passeroidea</taxon>
        <taxon>Passeridae</taxon>
        <taxon>Chloebia</taxon>
    </lineage>
</organism>